<feature type="repeat" description="TPR" evidence="4">
    <location>
        <begin position="490"/>
        <end position="523"/>
    </location>
</feature>
<dbReference type="Pfam" id="PF13414">
    <property type="entry name" value="TPR_11"/>
    <property type="match status" value="1"/>
</dbReference>
<reference evidence="5" key="1">
    <citation type="submission" date="2020-06" db="EMBL/GenBank/DDBJ databases">
        <title>Draft genome of Bugula neritina, a colonial animal packing powerful symbionts and potential medicines.</title>
        <authorList>
            <person name="Rayko M."/>
        </authorList>
    </citation>
    <scope>NUCLEOTIDE SEQUENCE [LARGE SCALE GENOMIC DNA]</scope>
    <source>
        <strain evidence="5">Kwan_BN1</strain>
    </source>
</reference>
<feature type="repeat" description="TPR" evidence="4">
    <location>
        <begin position="524"/>
        <end position="557"/>
    </location>
</feature>
<dbReference type="InterPro" id="IPR011990">
    <property type="entry name" value="TPR-like_helical_dom_sf"/>
</dbReference>
<dbReference type="PROSITE" id="PS50005">
    <property type="entry name" value="TPR"/>
    <property type="match status" value="2"/>
</dbReference>
<organism evidence="5 6">
    <name type="scientific">Bugula neritina</name>
    <name type="common">Brown bryozoan</name>
    <name type="synonym">Sertularia neritina</name>
    <dbReference type="NCBI Taxonomy" id="10212"/>
    <lineage>
        <taxon>Eukaryota</taxon>
        <taxon>Metazoa</taxon>
        <taxon>Spiralia</taxon>
        <taxon>Lophotrochozoa</taxon>
        <taxon>Bryozoa</taxon>
        <taxon>Gymnolaemata</taxon>
        <taxon>Cheilostomatida</taxon>
        <taxon>Flustrina</taxon>
        <taxon>Buguloidea</taxon>
        <taxon>Bugulidae</taxon>
        <taxon>Bugula</taxon>
    </lineage>
</organism>
<dbReference type="OrthoDB" id="1936594at2759"/>
<dbReference type="Gene3D" id="1.25.40.10">
    <property type="entry name" value="Tetratricopeptide repeat domain"/>
    <property type="match status" value="1"/>
</dbReference>
<dbReference type="AlphaFoldDB" id="A0A7J7JRQ3"/>
<gene>
    <name evidence="5" type="ORF">EB796_012660</name>
</gene>
<evidence type="ECO:0000313" key="5">
    <source>
        <dbReference type="EMBL" id="KAF6029029.1"/>
    </source>
</evidence>
<evidence type="ECO:0000256" key="3">
    <source>
        <dbReference type="ARBA" id="ARBA00024020"/>
    </source>
</evidence>
<name>A0A7J7JRQ3_BUGNE</name>
<dbReference type="SUPFAM" id="SSF48452">
    <property type="entry name" value="TPR-like"/>
    <property type="match status" value="1"/>
</dbReference>
<keyword evidence="2 4" id="KW-0802">TPR repeat</keyword>
<dbReference type="PANTHER" id="PTHR16193:SF0">
    <property type="entry name" value="TETRATRICOPEPTIDE REPEAT PROTEIN 27"/>
    <property type="match status" value="1"/>
</dbReference>
<comment type="similarity">
    <text evidence="3">Belongs to the TTC27 family.</text>
</comment>
<dbReference type="Proteomes" id="UP000593567">
    <property type="component" value="Unassembled WGS sequence"/>
</dbReference>
<evidence type="ECO:0000256" key="2">
    <source>
        <dbReference type="ARBA" id="ARBA00022803"/>
    </source>
</evidence>
<protein>
    <submittedName>
        <fullName evidence="5">TTC27</fullName>
    </submittedName>
</protein>
<keyword evidence="1" id="KW-0677">Repeat</keyword>
<dbReference type="InterPro" id="IPR019734">
    <property type="entry name" value="TPR_rpt"/>
</dbReference>
<evidence type="ECO:0000256" key="4">
    <source>
        <dbReference type="PROSITE-ProRule" id="PRU00339"/>
    </source>
</evidence>
<proteinExistence type="inferred from homology"/>
<evidence type="ECO:0000313" key="6">
    <source>
        <dbReference type="Proteomes" id="UP000593567"/>
    </source>
</evidence>
<keyword evidence="6" id="KW-1185">Reference proteome</keyword>
<sequence length="794" mass="89830">MDEITHSNVVQHCSNFILGEISRLEPLLFDGLCSKSLLDVASIYLKLFVQANWTGPTLSTSDIVSQLLIPLEVLISDDGLRRCRDWLGVDGEAVLEKIEFPFLLLVARHIFSASSQAPIPINQSQLKVHLITLLPHVTHSNQHSMLWFITHLKSVFVHQKFIDEKCESLKTEAIACVTSLQADPPSDLHNADERNVDTEWKLLAVGICRDYFQHSLCAKLLEEVRLDSGLNINLSGIPGKRTRYQQKDIAQLVLTVQSSETSRAASSDVPPDLPRVEPLNDDTVLEQVKLLEPVDQTAEIHWLDQCLLIALCEQNRYVKGEADAAITEEETMAYINYVLRSSQDWSTQFKSLLIRCLTEKGSGRRVERSLRQMEELCSLPSRCESSKEDRLRGVFASRLPPIYEVLKSRGELEMELGLYSSAMETFTKLSLWHPLIVCCHRAGRNGKAEELIRQRLAVEETPVLYCSLSDVTSDPQYWHKAWELSNQKSARAMRGLAFHYLRACEFEKSMEYFEKTLAINSLQLGCWFSYGCASLASSNYEKAAAAFRRAVSLNPDNFEAWNNLAAAYARSHQKPRAFAVLQDAIKCSYDNWKVWENYTVIGADCGQIAEVIRGGHRILDLTGKWQDEQVVKYLTKCVMDNIVDATNKPSSLHKPALLKLLGHTTSKVTNCSAIWRCYGQLLLDDKNISPETLERGTQCLQKAYRCATNKPGWEKDLEKCQLNTEILKELVDSYKTVANKKHLSTARLQLKGHISRLKQGHTDPVTKDISNESIKTYLLELENMLSHLPTPTDS</sequence>
<evidence type="ECO:0000256" key="1">
    <source>
        <dbReference type="ARBA" id="ARBA00022737"/>
    </source>
</evidence>
<dbReference type="EMBL" id="VXIV02001862">
    <property type="protein sequence ID" value="KAF6029029.1"/>
    <property type="molecule type" value="Genomic_DNA"/>
</dbReference>
<accession>A0A7J7JRQ3</accession>
<dbReference type="PANTHER" id="PTHR16193">
    <property type="entry name" value="TETRATRICOPEPTIDE REPEAT PROTEIN 27"/>
    <property type="match status" value="1"/>
</dbReference>
<dbReference type="InterPro" id="IPR044244">
    <property type="entry name" value="TTC27/Emw1"/>
</dbReference>
<dbReference type="SMART" id="SM00028">
    <property type="entry name" value="TPR"/>
    <property type="match status" value="4"/>
</dbReference>
<comment type="caution">
    <text evidence="5">The sequence shown here is derived from an EMBL/GenBank/DDBJ whole genome shotgun (WGS) entry which is preliminary data.</text>
</comment>